<organism evidence="8 9">
    <name type="scientific">Inconstantimicrobium porci</name>
    <dbReference type="NCBI Taxonomy" id="2652291"/>
    <lineage>
        <taxon>Bacteria</taxon>
        <taxon>Bacillati</taxon>
        <taxon>Bacillota</taxon>
        <taxon>Clostridia</taxon>
        <taxon>Eubacteriales</taxon>
        <taxon>Clostridiaceae</taxon>
        <taxon>Inconstantimicrobium</taxon>
    </lineage>
</organism>
<evidence type="ECO:0000313" key="9">
    <source>
        <dbReference type="Proteomes" id="UP000460287"/>
    </source>
</evidence>
<dbReference type="EMBL" id="VULX01000006">
    <property type="protein sequence ID" value="MSR91057.1"/>
    <property type="molecule type" value="Genomic_DNA"/>
</dbReference>
<keyword evidence="7" id="KW-0998">Cell outer membrane</keyword>
<accession>A0A7X2MXS7</accession>
<comment type="caution">
    <text evidence="8">The sequence shown here is derived from an EMBL/GenBank/DDBJ whole genome shotgun (WGS) entry which is preliminary data.</text>
</comment>
<evidence type="ECO:0000313" key="8">
    <source>
        <dbReference type="EMBL" id="MSR91057.1"/>
    </source>
</evidence>
<evidence type="ECO:0000256" key="4">
    <source>
        <dbReference type="ARBA" id="ARBA00022525"/>
    </source>
</evidence>
<keyword evidence="6" id="KW-0472">Membrane</keyword>
<dbReference type="Proteomes" id="UP000460287">
    <property type="component" value="Unassembled WGS sequence"/>
</dbReference>
<reference evidence="8 9" key="1">
    <citation type="submission" date="2019-08" db="EMBL/GenBank/DDBJ databases">
        <title>In-depth cultivation of the pig gut microbiome towards novel bacterial diversity and tailored functional studies.</title>
        <authorList>
            <person name="Wylensek D."/>
            <person name="Hitch T.C.A."/>
            <person name="Clavel T."/>
        </authorList>
    </citation>
    <scope>NUCLEOTIDE SEQUENCE [LARGE SCALE GENOMIC DNA]</scope>
    <source>
        <strain evidence="8 9">WCA-383-APC-5B</strain>
    </source>
</reference>
<gene>
    <name evidence="8" type="ORF">FYJ33_06460</name>
</gene>
<proteinExistence type="predicted"/>
<dbReference type="NCBIfam" id="TIGR01376">
    <property type="entry name" value="POMP_repeat"/>
    <property type="match status" value="1"/>
</dbReference>
<evidence type="ECO:0000256" key="7">
    <source>
        <dbReference type="ARBA" id="ARBA00023237"/>
    </source>
</evidence>
<dbReference type="InterPro" id="IPR003368">
    <property type="entry name" value="POMP_repeat"/>
</dbReference>
<evidence type="ECO:0000256" key="1">
    <source>
        <dbReference type="ARBA" id="ARBA00004196"/>
    </source>
</evidence>
<dbReference type="GO" id="GO:0005576">
    <property type="term" value="C:extracellular region"/>
    <property type="evidence" value="ECO:0007669"/>
    <property type="project" value="UniProtKB-SubCell"/>
</dbReference>
<protein>
    <submittedName>
        <fullName evidence="8">Uncharacterized protein</fullName>
    </submittedName>
</protein>
<evidence type="ECO:0000256" key="6">
    <source>
        <dbReference type="ARBA" id="ARBA00023136"/>
    </source>
</evidence>
<evidence type="ECO:0000256" key="3">
    <source>
        <dbReference type="ARBA" id="ARBA00004613"/>
    </source>
</evidence>
<comment type="subcellular location">
    <subcellularLocation>
        <location evidence="1">Cell envelope</location>
    </subcellularLocation>
    <subcellularLocation>
        <location evidence="2">Cell outer membrane</location>
    </subcellularLocation>
    <subcellularLocation>
        <location evidence="3">Secreted</location>
    </subcellularLocation>
</comment>
<dbReference type="GO" id="GO:0009279">
    <property type="term" value="C:cell outer membrane"/>
    <property type="evidence" value="ECO:0007669"/>
    <property type="project" value="UniProtKB-SubCell"/>
</dbReference>
<dbReference type="AlphaFoldDB" id="A0A7X2MXS7"/>
<keyword evidence="4" id="KW-0964">Secreted</keyword>
<keyword evidence="9" id="KW-1185">Reference proteome</keyword>
<evidence type="ECO:0000256" key="2">
    <source>
        <dbReference type="ARBA" id="ARBA00004442"/>
    </source>
</evidence>
<name>A0A7X2MXS7_9CLOT</name>
<keyword evidence="5" id="KW-0732">Signal</keyword>
<evidence type="ECO:0000256" key="5">
    <source>
        <dbReference type="ARBA" id="ARBA00022729"/>
    </source>
</evidence>
<sequence>MNSNPISFDSNSCIVSGF</sequence>